<name>A0A9N9IXI6_9GLOM</name>
<keyword evidence="2" id="KW-1185">Reference proteome</keyword>
<gene>
    <name evidence="1" type="ORF">ALEPTO_LOCUS13283</name>
</gene>
<protein>
    <submittedName>
        <fullName evidence="1">2736_t:CDS:1</fullName>
    </submittedName>
</protein>
<sequence length="77" mass="9128">NRQWCMTGIPMLWSHPFHPDSRIAQQAKLVDVYLSFLMTHNCPEEIQQTLSLFEKKQQKQLYCKIKSKIENNNDSAF</sequence>
<dbReference type="EMBL" id="CAJVPS010040483">
    <property type="protein sequence ID" value="CAG8750625.1"/>
    <property type="molecule type" value="Genomic_DNA"/>
</dbReference>
<evidence type="ECO:0000313" key="2">
    <source>
        <dbReference type="Proteomes" id="UP000789508"/>
    </source>
</evidence>
<accession>A0A9N9IXI6</accession>
<dbReference type="Proteomes" id="UP000789508">
    <property type="component" value="Unassembled WGS sequence"/>
</dbReference>
<feature type="non-terminal residue" evidence="1">
    <location>
        <position position="1"/>
    </location>
</feature>
<proteinExistence type="predicted"/>
<evidence type="ECO:0000313" key="1">
    <source>
        <dbReference type="EMBL" id="CAG8750625.1"/>
    </source>
</evidence>
<reference evidence="1" key="1">
    <citation type="submission" date="2021-06" db="EMBL/GenBank/DDBJ databases">
        <authorList>
            <person name="Kallberg Y."/>
            <person name="Tangrot J."/>
            <person name="Rosling A."/>
        </authorList>
    </citation>
    <scope>NUCLEOTIDE SEQUENCE</scope>
    <source>
        <strain evidence="1">FL130A</strain>
    </source>
</reference>
<dbReference type="AlphaFoldDB" id="A0A9N9IXI6"/>
<comment type="caution">
    <text evidence="1">The sequence shown here is derived from an EMBL/GenBank/DDBJ whole genome shotgun (WGS) entry which is preliminary data.</text>
</comment>
<organism evidence="1 2">
    <name type="scientific">Ambispora leptoticha</name>
    <dbReference type="NCBI Taxonomy" id="144679"/>
    <lineage>
        <taxon>Eukaryota</taxon>
        <taxon>Fungi</taxon>
        <taxon>Fungi incertae sedis</taxon>
        <taxon>Mucoromycota</taxon>
        <taxon>Glomeromycotina</taxon>
        <taxon>Glomeromycetes</taxon>
        <taxon>Archaeosporales</taxon>
        <taxon>Ambisporaceae</taxon>
        <taxon>Ambispora</taxon>
    </lineage>
</organism>
<feature type="non-terminal residue" evidence="1">
    <location>
        <position position="77"/>
    </location>
</feature>
<dbReference type="OrthoDB" id="2351154at2759"/>